<dbReference type="Proteomes" id="UP000014387">
    <property type="component" value="Unassembled WGS sequence"/>
</dbReference>
<protein>
    <recommendedName>
        <fullName evidence="4">ATP/GTP-binding protein</fullName>
    </recommendedName>
</protein>
<name>A0A9W5VW92_9ACTO</name>
<evidence type="ECO:0000313" key="3">
    <source>
        <dbReference type="Proteomes" id="UP000014387"/>
    </source>
</evidence>
<gene>
    <name evidence="2" type="ORF">HMPREF9238_00496</name>
</gene>
<evidence type="ECO:0008006" key="4">
    <source>
        <dbReference type="Google" id="ProtNLM"/>
    </source>
</evidence>
<dbReference type="RefSeq" id="WP_016443854.1">
    <property type="nucleotide sequence ID" value="NZ_KE150266.1"/>
</dbReference>
<reference evidence="2 3" key="1">
    <citation type="submission" date="2013-05" db="EMBL/GenBank/DDBJ databases">
        <title>The Genome Sequence of Actinomyces europaeus ACS-120-V-COL10B.</title>
        <authorList>
            <consortium name="The Broad Institute Genomics Platform"/>
            <person name="Earl A."/>
            <person name="Ward D."/>
            <person name="Feldgarden M."/>
            <person name="Gevers D."/>
            <person name="Saerens B."/>
            <person name="Vaneechoutte M."/>
            <person name="Walker B."/>
            <person name="Young S."/>
            <person name="Zeng Q."/>
            <person name="Gargeya S."/>
            <person name="Fitzgerald M."/>
            <person name="Haas B."/>
            <person name="Abouelleil A."/>
            <person name="Allen A.W."/>
            <person name="Alvarado L."/>
            <person name="Arachchi H.M."/>
            <person name="Berlin A.M."/>
            <person name="Chapman S.B."/>
            <person name="Gainer-Dewar J."/>
            <person name="Goldberg J."/>
            <person name="Griggs A."/>
            <person name="Gujja S."/>
            <person name="Hansen M."/>
            <person name="Howarth C."/>
            <person name="Imamovic A."/>
            <person name="Ireland A."/>
            <person name="Larimer J."/>
            <person name="McCowan C."/>
            <person name="Murphy C."/>
            <person name="Pearson M."/>
            <person name="Poon T.W."/>
            <person name="Priest M."/>
            <person name="Roberts A."/>
            <person name="Saif S."/>
            <person name="Shea T."/>
            <person name="Sisk P."/>
            <person name="Sykes S."/>
            <person name="Wortman J."/>
            <person name="Nusbaum C."/>
            <person name="Birren B."/>
        </authorList>
    </citation>
    <scope>NUCLEOTIDE SEQUENCE [LARGE SCALE GENOMIC DNA]</scope>
    <source>
        <strain evidence="2 3">ACS-120-V-Col10b</strain>
    </source>
</reference>
<accession>A0A9W5VW92</accession>
<feature type="region of interest" description="Disordered" evidence="1">
    <location>
        <begin position="1"/>
        <end position="38"/>
    </location>
</feature>
<proteinExistence type="predicted"/>
<sequence>MARRSGKRPYNQPHRPLNMDRLASMPRQVERSSGTFSVQRLSRASKEYTCPGCHRPITVGSAHVVVWREEGAFGLDVGVDARRHWHPHCWDSGVSNFY</sequence>
<comment type="caution">
    <text evidence="2">The sequence shown here is derived from an EMBL/GenBank/DDBJ whole genome shotgun (WGS) entry which is preliminary data.</text>
</comment>
<keyword evidence="3" id="KW-1185">Reference proteome</keyword>
<dbReference type="OrthoDB" id="3381577at2"/>
<evidence type="ECO:0000313" key="2">
    <source>
        <dbReference type="EMBL" id="EPD30742.1"/>
    </source>
</evidence>
<evidence type="ECO:0000256" key="1">
    <source>
        <dbReference type="SAM" id="MobiDB-lite"/>
    </source>
</evidence>
<organism evidence="2 3">
    <name type="scientific">Gleimia europaea ACS-120-V-Col10b</name>
    <dbReference type="NCBI Taxonomy" id="883069"/>
    <lineage>
        <taxon>Bacteria</taxon>
        <taxon>Bacillati</taxon>
        <taxon>Actinomycetota</taxon>
        <taxon>Actinomycetes</taxon>
        <taxon>Actinomycetales</taxon>
        <taxon>Actinomycetaceae</taxon>
        <taxon>Gleimia</taxon>
    </lineage>
</organism>
<dbReference type="EMBL" id="AGWN01000001">
    <property type="protein sequence ID" value="EPD30742.1"/>
    <property type="molecule type" value="Genomic_DNA"/>
</dbReference>
<dbReference type="AlphaFoldDB" id="A0A9W5VW92"/>